<keyword evidence="3" id="KW-0479">Metal-binding</keyword>
<comment type="cofactor">
    <cofactor evidence="1">
        <name>Mg(2+)</name>
        <dbReference type="ChEBI" id="CHEBI:18420"/>
    </cofactor>
</comment>
<evidence type="ECO:0000256" key="1">
    <source>
        <dbReference type="ARBA" id="ARBA00001946"/>
    </source>
</evidence>
<proteinExistence type="predicted"/>
<dbReference type="GO" id="GO:0016787">
    <property type="term" value="F:hydrolase activity"/>
    <property type="evidence" value="ECO:0007669"/>
    <property type="project" value="UniProtKB-KW"/>
</dbReference>
<dbReference type="InterPro" id="IPR000086">
    <property type="entry name" value="NUDIX_hydrolase_dom"/>
</dbReference>
<keyword evidence="5" id="KW-0460">Magnesium</keyword>
<feature type="domain" description="Nudix hydrolase" evidence="7">
    <location>
        <begin position="160"/>
        <end position="286"/>
    </location>
</feature>
<accession>A0A844F3B0</accession>
<reference evidence="8 9" key="1">
    <citation type="submission" date="2019-08" db="EMBL/GenBank/DDBJ databases">
        <title>In-depth cultivation of the pig gut microbiome towards novel bacterial diversity and tailored functional studies.</title>
        <authorList>
            <person name="Wylensek D."/>
            <person name="Hitch T.C.A."/>
            <person name="Clavel T."/>
        </authorList>
    </citation>
    <scope>NUCLEOTIDE SEQUENCE [LARGE SCALE GENOMIC DNA]</scope>
    <source>
        <strain evidence="8 9">BL-389-WT-3D</strain>
    </source>
</reference>
<dbReference type="NCBIfam" id="NF001299">
    <property type="entry name" value="PRK00241.1"/>
    <property type="match status" value="1"/>
</dbReference>
<dbReference type="EC" id="3.6.1.22" evidence="2"/>
<protein>
    <recommendedName>
        <fullName evidence="2">NAD(+) diphosphatase</fullName>
        <ecNumber evidence="2">3.6.1.22</ecNumber>
    </recommendedName>
</protein>
<dbReference type="InterPro" id="IPR020084">
    <property type="entry name" value="NUDIX_hydrolase_CS"/>
</dbReference>
<evidence type="ECO:0000256" key="3">
    <source>
        <dbReference type="ARBA" id="ARBA00022723"/>
    </source>
</evidence>
<dbReference type="SUPFAM" id="SSF55811">
    <property type="entry name" value="Nudix"/>
    <property type="match status" value="1"/>
</dbReference>
<name>A0A844F3B0_CLOSV</name>
<dbReference type="InterPro" id="IPR049734">
    <property type="entry name" value="NudC-like_C"/>
</dbReference>
<evidence type="ECO:0000313" key="8">
    <source>
        <dbReference type="EMBL" id="MSS39103.1"/>
    </source>
</evidence>
<dbReference type="Pfam" id="PF00293">
    <property type="entry name" value="NUDIX"/>
    <property type="match status" value="1"/>
</dbReference>
<dbReference type="Pfam" id="PF09297">
    <property type="entry name" value="Zn_ribbon_NUD"/>
    <property type="match status" value="1"/>
</dbReference>
<dbReference type="PROSITE" id="PS51462">
    <property type="entry name" value="NUDIX"/>
    <property type="match status" value="1"/>
</dbReference>
<evidence type="ECO:0000256" key="4">
    <source>
        <dbReference type="ARBA" id="ARBA00022801"/>
    </source>
</evidence>
<keyword evidence="4 8" id="KW-0378">Hydrolase</keyword>
<keyword evidence="6" id="KW-0520">NAD</keyword>
<dbReference type="GO" id="GO:0046872">
    <property type="term" value="F:metal ion binding"/>
    <property type="evidence" value="ECO:0007669"/>
    <property type="project" value="UniProtKB-KW"/>
</dbReference>
<dbReference type="AlphaFoldDB" id="A0A844F3B0"/>
<dbReference type="Proteomes" id="UP000462363">
    <property type="component" value="Unassembled WGS sequence"/>
</dbReference>
<dbReference type="Gene3D" id="3.90.79.10">
    <property type="entry name" value="Nucleoside Triphosphate Pyrophosphohydrolase"/>
    <property type="match status" value="1"/>
</dbReference>
<dbReference type="CDD" id="cd03429">
    <property type="entry name" value="NUDIX_NADH_pyrophosphatase_Nudt13"/>
    <property type="match status" value="1"/>
</dbReference>
<evidence type="ECO:0000313" key="9">
    <source>
        <dbReference type="Proteomes" id="UP000462363"/>
    </source>
</evidence>
<dbReference type="InterPro" id="IPR015376">
    <property type="entry name" value="Znr_NADH_PPase"/>
</dbReference>
<evidence type="ECO:0000259" key="7">
    <source>
        <dbReference type="PROSITE" id="PS51462"/>
    </source>
</evidence>
<evidence type="ECO:0000256" key="2">
    <source>
        <dbReference type="ARBA" id="ARBA00012381"/>
    </source>
</evidence>
<organism evidence="8 9">
    <name type="scientific">Clostridium scindens (strain JCM 10418 / VPI 12708)</name>
    <dbReference type="NCBI Taxonomy" id="29347"/>
    <lineage>
        <taxon>Bacteria</taxon>
        <taxon>Bacillati</taxon>
        <taxon>Bacillota</taxon>
        <taxon>Clostridia</taxon>
        <taxon>Lachnospirales</taxon>
        <taxon>Lachnospiraceae</taxon>
    </lineage>
</organism>
<dbReference type="Gene3D" id="3.90.79.20">
    <property type="match status" value="1"/>
</dbReference>
<sequence>MIQDIEPHEYRNEYQPLKPDKDSIFLAFRGRTILAAMEGRQIHFPTFDEMEAYMGKQKLYEDYTYLFAIDGMRFYLGNPLGISEEDQDIDFRKIKGYEMLDTQTLREGGPKYLNFAGVTGWQLHRWYTSRRYCGRCGSPMVKDAKERMMFCPECHLMEYPKISPAVIIAVTDGNRILMSKYAGREYKKYALLAGFNEIGETIEETVKREVMEEAGLQVKNITYYKSQPWSFSDTLLMGFFCQLDGEDKITLDQEELALAQWFEREEIPVKEDDLSLTNEMMIAFKNGRK</sequence>
<dbReference type="RefSeq" id="WP_154322623.1">
    <property type="nucleotide sequence ID" value="NZ_CP045695.1"/>
</dbReference>
<evidence type="ECO:0000256" key="5">
    <source>
        <dbReference type="ARBA" id="ARBA00022842"/>
    </source>
</evidence>
<gene>
    <name evidence="8" type="primary">nudC</name>
    <name evidence="8" type="ORF">FYJ37_01730</name>
</gene>
<dbReference type="PROSITE" id="PS00893">
    <property type="entry name" value="NUDIX_BOX"/>
    <property type="match status" value="1"/>
</dbReference>
<comment type="caution">
    <text evidence="8">The sequence shown here is derived from an EMBL/GenBank/DDBJ whole genome shotgun (WGS) entry which is preliminary data.</text>
</comment>
<dbReference type="EMBL" id="VUMB01000003">
    <property type="protein sequence ID" value="MSS39103.1"/>
    <property type="molecule type" value="Genomic_DNA"/>
</dbReference>
<evidence type="ECO:0000256" key="6">
    <source>
        <dbReference type="ARBA" id="ARBA00023027"/>
    </source>
</evidence>
<dbReference type="InterPro" id="IPR015797">
    <property type="entry name" value="NUDIX_hydrolase-like_dom_sf"/>
</dbReference>
<dbReference type="PANTHER" id="PTHR11383">
    <property type="entry name" value="NUCLEOSIDE DIPHOSPHATE-LINKED MOIETY X MOTIF 13"/>
    <property type="match status" value="1"/>
</dbReference>
<dbReference type="PANTHER" id="PTHR11383:SF3">
    <property type="entry name" value="NAD(P)H PYROPHOSPHATASE NUDT13, MITOCHONDRIAL"/>
    <property type="match status" value="1"/>
</dbReference>